<dbReference type="InterPro" id="IPR009072">
    <property type="entry name" value="Histone-fold"/>
</dbReference>
<gene>
    <name evidence="12" type="ORF">SEPMUDRAFT_151588</name>
</gene>
<evidence type="ECO:0000256" key="3">
    <source>
        <dbReference type="ARBA" id="ARBA00004286"/>
    </source>
</evidence>
<keyword evidence="7 10" id="KW-0238">DNA-binding</keyword>
<dbReference type="CDD" id="cd22912">
    <property type="entry name" value="HFD_H4"/>
    <property type="match status" value="1"/>
</dbReference>
<evidence type="ECO:0000256" key="5">
    <source>
        <dbReference type="ARBA" id="ARBA00011538"/>
    </source>
</evidence>
<feature type="compositionally biased region" description="Gly residues" evidence="11">
    <location>
        <begin position="98"/>
        <end position="109"/>
    </location>
</feature>
<comment type="subunit">
    <text evidence="5 10">The nucleosome is a histone octamer containing two molecules each of H2A, H2B, H3 and H4 assembled in one H3-H4 heterotetramer and two H2A-H2B heterodimers. The octamer wraps approximately 147 bp of DNA.</text>
</comment>
<dbReference type="HOGENOM" id="CLU_1361168_0_0_1"/>
<evidence type="ECO:0000256" key="10">
    <source>
        <dbReference type="RuleBase" id="RU000528"/>
    </source>
</evidence>
<dbReference type="FunFam" id="1.10.20.10:FF:000012">
    <property type="entry name" value="Histone H4"/>
    <property type="match status" value="1"/>
</dbReference>
<comment type="function">
    <text evidence="1 10">Core component of nucleosome. Nucleosomes wrap and compact DNA into chromatin, limiting DNA accessibility to the cellular machineries which require DNA as a template. Histones thereby play a central role in transcription regulation, DNA repair, DNA replication and chromosomal stability. DNA accessibility is regulated via a complex set of post-translational modifications of histones, also called histone code, and nucleosome remodeling.</text>
</comment>
<dbReference type="RefSeq" id="XP_016757757.1">
    <property type="nucleotide sequence ID" value="XM_016906909.1"/>
</dbReference>
<evidence type="ECO:0000256" key="7">
    <source>
        <dbReference type="ARBA" id="ARBA00023125"/>
    </source>
</evidence>
<dbReference type="GO" id="GO:0046982">
    <property type="term" value="F:protein heterodimerization activity"/>
    <property type="evidence" value="ECO:0007669"/>
    <property type="project" value="InterPro"/>
</dbReference>
<name>N1QDP5_SPHMS</name>
<keyword evidence="8 10" id="KW-0539">Nucleus</keyword>
<evidence type="ECO:0000256" key="1">
    <source>
        <dbReference type="ARBA" id="ARBA00002001"/>
    </source>
</evidence>
<dbReference type="Gene3D" id="1.10.20.10">
    <property type="entry name" value="Histone, subunit A"/>
    <property type="match status" value="1"/>
</dbReference>
<dbReference type="AlphaFoldDB" id="N1QDP5"/>
<organism evidence="12 13">
    <name type="scientific">Sphaerulina musiva (strain SO2202)</name>
    <name type="common">Poplar stem canker fungus</name>
    <name type="synonym">Septoria musiva</name>
    <dbReference type="NCBI Taxonomy" id="692275"/>
    <lineage>
        <taxon>Eukaryota</taxon>
        <taxon>Fungi</taxon>
        <taxon>Dikarya</taxon>
        <taxon>Ascomycota</taxon>
        <taxon>Pezizomycotina</taxon>
        <taxon>Dothideomycetes</taxon>
        <taxon>Dothideomycetidae</taxon>
        <taxon>Mycosphaerellales</taxon>
        <taxon>Mycosphaerellaceae</taxon>
        <taxon>Sphaerulina</taxon>
    </lineage>
</organism>
<evidence type="ECO:0000256" key="8">
    <source>
        <dbReference type="ARBA" id="ARBA00023242"/>
    </source>
</evidence>
<dbReference type="SMART" id="SM00417">
    <property type="entry name" value="H4"/>
    <property type="match status" value="1"/>
</dbReference>
<dbReference type="STRING" id="692275.N1QDP5"/>
<protein>
    <recommendedName>
        <fullName evidence="10">Histone H4</fullName>
    </recommendedName>
</protein>
<sequence>MARFRPSNTSNTNDNNNNHNNAPTGATPLFQSDLPHLAASASSSGKARGGGTAAAGGEFPSTAGSAGAGAGVRRPGFATPGGGKQGFGGKTTTDAGGSWAGGRGLGVGMGPKRHRKVLRDNLQGVTKGDIRRLARRGGVKRIQATIYDETRLVLRKRLEALLKDICAVVELSDRKTVCVTDVVFVLNRMGRPLYGFGGAER</sequence>
<reference evidence="12 13" key="1">
    <citation type="journal article" date="2012" name="PLoS Pathog.">
        <title>Diverse lifestyles and strategies of plant pathogenesis encoded in the genomes of eighteen Dothideomycetes fungi.</title>
        <authorList>
            <person name="Ohm R.A."/>
            <person name="Feau N."/>
            <person name="Henrissat B."/>
            <person name="Schoch C.L."/>
            <person name="Horwitz B.A."/>
            <person name="Barry K.W."/>
            <person name="Condon B.J."/>
            <person name="Copeland A.C."/>
            <person name="Dhillon B."/>
            <person name="Glaser F."/>
            <person name="Hesse C.N."/>
            <person name="Kosti I."/>
            <person name="LaButti K."/>
            <person name="Lindquist E.A."/>
            <person name="Lucas S."/>
            <person name="Salamov A.A."/>
            <person name="Bradshaw R.E."/>
            <person name="Ciuffetti L."/>
            <person name="Hamelin R.C."/>
            <person name="Kema G.H.J."/>
            <person name="Lawrence C."/>
            <person name="Scott J.A."/>
            <person name="Spatafora J.W."/>
            <person name="Turgeon B.G."/>
            <person name="de Wit P.J.G.M."/>
            <person name="Zhong S."/>
            <person name="Goodwin S.B."/>
            <person name="Grigoriev I.V."/>
        </authorList>
    </citation>
    <scope>NUCLEOTIDE SEQUENCE [LARGE SCALE GENOMIC DNA]</scope>
    <source>
        <strain evidence="12 13">SO2202</strain>
    </source>
</reference>
<evidence type="ECO:0000256" key="9">
    <source>
        <dbReference type="ARBA" id="ARBA00023269"/>
    </source>
</evidence>
<keyword evidence="6 10" id="KW-0158">Chromosome</keyword>
<dbReference type="GO" id="GO:0003677">
    <property type="term" value="F:DNA binding"/>
    <property type="evidence" value="ECO:0007669"/>
    <property type="project" value="UniProtKB-KW"/>
</dbReference>
<evidence type="ECO:0000256" key="4">
    <source>
        <dbReference type="ARBA" id="ARBA00006564"/>
    </source>
</evidence>
<comment type="subcellular location">
    <subcellularLocation>
        <location evidence="3">Chromosome</location>
    </subcellularLocation>
    <subcellularLocation>
        <location evidence="2">Nucleus</location>
    </subcellularLocation>
</comment>
<dbReference type="InterPro" id="IPR001951">
    <property type="entry name" value="Histone_H4"/>
</dbReference>
<comment type="similarity">
    <text evidence="4 10">Belongs to the histone H4 family.</text>
</comment>
<feature type="compositionally biased region" description="Gly residues" evidence="11">
    <location>
        <begin position="79"/>
        <end position="89"/>
    </location>
</feature>
<dbReference type="GO" id="GO:0000786">
    <property type="term" value="C:nucleosome"/>
    <property type="evidence" value="ECO:0007669"/>
    <property type="project" value="UniProtKB-KW"/>
</dbReference>
<dbReference type="EMBL" id="KB456269">
    <property type="protein sequence ID" value="EMF09636.1"/>
    <property type="molecule type" value="Genomic_DNA"/>
</dbReference>
<keyword evidence="13" id="KW-1185">Reference proteome</keyword>
<keyword evidence="9 10" id="KW-0544">Nucleosome core</keyword>
<dbReference type="OrthoDB" id="3919494at2759"/>
<dbReference type="SUPFAM" id="SSF47113">
    <property type="entry name" value="Histone-fold"/>
    <property type="match status" value="1"/>
</dbReference>
<dbReference type="GeneID" id="27904046"/>
<proteinExistence type="inferred from homology"/>
<evidence type="ECO:0000256" key="2">
    <source>
        <dbReference type="ARBA" id="ARBA00004123"/>
    </source>
</evidence>
<dbReference type="Proteomes" id="UP000016931">
    <property type="component" value="Unassembled WGS sequence"/>
</dbReference>
<evidence type="ECO:0000256" key="6">
    <source>
        <dbReference type="ARBA" id="ARBA00022454"/>
    </source>
</evidence>
<accession>N1QDP5</accession>
<dbReference type="GO" id="GO:0030527">
    <property type="term" value="F:structural constituent of chromatin"/>
    <property type="evidence" value="ECO:0007669"/>
    <property type="project" value="InterPro"/>
</dbReference>
<evidence type="ECO:0000313" key="13">
    <source>
        <dbReference type="Proteomes" id="UP000016931"/>
    </source>
</evidence>
<dbReference type="eggNOG" id="KOG3467">
    <property type="taxonomic scope" value="Eukaryota"/>
</dbReference>
<dbReference type="PANTHER" id="PTHR10484">
    <property type="entry name" value="HISTONE H4"/>
    <property type="match status" value="1"/>
</dbReference>
<evidence type="ECO:0000313" key="12">
    <source>
        <dbReference type="EMBL" id="EMF09636.1"/>
    </source>
</evidence>
<dbReference type="GO" id="GO:0005634">
    <property type="term" value="C:nucleus"/>
    <property type="evidence" value="ECO:0007669"/>
    <property type="project" value="UniProtKB-SubCell"/>
</dbReference>
<evidence type="ECO:0000256" key="11">
    <source>
        <dbReference type="SAM" id="MobiDB-lite"/>
    </source>
</evidence>
<feature type="compositionally biased region" description="Low complexity" evidence="11">
    <location>
        <begin position="7"/>
        <end position="21"/>
    </location>
</feature>
<dbReference type="PRINTS" id="PR00623">
    <property type="entry name" value="HISTONEH4"/>
</dbReference>
<feature type="region of interest" description="Disordered" evidence="11">
    <location>
        <begin position="1"/>
        <end position="111"/>
    </location>
</feature>